<dbReference type="InterPro" id="IPR050109">
    <property type="entry name" value="HTH-type_TetR-like_transc_reg"/>
</dbReference>
<name>A0ABR9HAX9_9ACTN</name>
<evidence type="ECO:0000313" key="7">
    <source>
        <dbReference type="Proteomes" id="UP000598217"/>
    </source>
</evidence>
<proteinExistence type="predicted"/>
<dbReference type="Proteomes" id="UP000598217">
    <property type="component" value="Unassembled WGS sequence"/>
</dbReference>
<evidence type="ECO:0000256" key="1">
    <source>
        <dbReference type="ARBA" id="ARBA00023015"/>
    </source>
</evidence>
<keyword evidence="2 4" id="KW-0238">DNA-binding</keyword>
<dbReference type="InterPro" id="IPR011075">
    <property type="entry name" value="TetR_C"/>
</dbReference>
<keyword evidence="3" id="KW-0804">Transcription</keyword>
<dbReference type="InterPro" id="IPR001647">
    <property type="entry name" value="HTH_TetR"/>
</dbReference>
<dbReference type="Pfam" id="PF16859">
    <property type="entry name" value="TetR_C_11"/>
    <property type="match status" value="1"/>
</dbReference>
<accession>A0ABR9HAX9</accession>
<keyword evidence="7" id="KW-1185">Reference proteome</keyword>
<dbReference type="InterPro" id="IPR009057">
    <property type="entry name" value="Homeodomain-like_sf"/>
</dbReference>
<protein>
    <submittedName>
        <fullName evidence="6">AcrR family transcriptional regulator</fullName>
    </submittedName>
</protein>
<evidence type="ECO:0000259" key="5">
    <source>
        <dbReference type="PROSITE" id="PS50977"/>
    </source>
</evidence>
<organism evidence="6 7">
    <name type="scientific">Nocardiopsis terrae</name>
    <dbReference type="NCBI Taxonomy" id="372655"/>
    <lineage>
        <taxon>Bacteria</taxon>
        <taxon>Bacillati</taxon>
        <taxon>Actinomycetota</taxon>
        <taxon>Actinomycetes</taxon>
        <taxon>Streptosporangiales</taxon>
        <taxon>Nocardiopsidaceae</taxon>
        <taxon>Nocardiopsis</taxon>
    </lineage>
</organism>
<keyword evidence="1" id="KW-0805">Transcription regulation</keyword>
<dbReference type="InterPro" id="IPR036271">
    <property type="entry name" value="Tet_transcr_reg_TetR-rel_C_sf"/>
</dbReference>
<feature type="domain" description="HTH tetR-type" evidence="5">
    <location>
        <begin position="17"/>
        <end position="77"/>
    </location>
</feature>
<dbReference type="SUPFAM" id="SSF48498">
    <property type="entry name" value="Tetracyclin repressor-like, C-terminal domain"/>
    <property type="match status" value="1"/>
</dbReference>
<evidence type="ECO:0000313" key="6">
    <source>
        <dbReference type="EMBL" id="MBE1456186.1"/>
    </source>
</evidence>
<dbReference type="PROSITE" id="PS50977">
    <property type="entry name" value="HTH_TETR_2"/>
    <property type="match status" value="1"/>
</dbReference>
<evidence type="ECO:0000256" key="4">
    <source>
        <dbReference type="PROSITE-ProRule" id="PRU00335"/>
    </source>
</evidence>
<gene>
    <name evidence="6" type="ORF">H4W79_000400</name>
</gene>
<feature type="DNA-binding region" description="H-T-H motif" evidence="4">
    <location>
        <begin position="40"/>
        <end position="59"/>
    </location>
</feature>
<evidence type="ECO:0000256" key="2">
    <source>
        <dbReference type="ARBA" id="ARBA00023125"/>
    </source>
</evidence>
<dbReference type="EMBL" id="JADBDY010000001">
    <property type="protein sequence ID" value="MBE1456186.1"/>
    <property type="molecule type" value="Genomic_DNA"/>
</dbReference>
<dbReference type="Gene3D" id="1.10.10.60">
    <property type="entry name" value="Homeodomain-like"/>
    <property type="match status" value="1"/>
</dbReference>
<evidence type="ECO:0000256" key="3">
    <source>
        <dbReference type="ARBA" id="ARBA00023163"/>
    </source>
</evidence>
<comment type="caution">
    <text evidence="6">The sequence shown here is derived from an EMBL/GenBank/DDBJ whole genome shotgun (WGS) entry which is preliminary data.</text>
</comment>
<dbReference type="PANTHER" id="PTHR30055">
    <property type="entry name" value="HTH-TYPE TRANSCRIPTIONAL REGULATOR RUTR"/>
    <property type="match status" value="1"/>
</dbReference>
<dbReference type="RefSeq" id="WP_191276245.1">
    <property type="nucleotide sequence ID" value="NZ_BMXJ01000012.1"/>
</dbReference>
<dbReference type="SUPFAM" id="SSF46689">
    <property type="entry name" value="Homeodomain-like"/>
    <property type="match status" value="1"/>
</dbReference>
<sequence length="208" mass="22937">MSAESTDHRKRPRRRGDALVNAILEATIEELAEHGYTALTMEGVAERARASKASLYRRWTSRATLVMDAVYHLLPDPSDIPDTGELRGDLLVLLRQSARTLSGPAGEALRGLLGEALPHPEHDVEIRTRSQGMGRRMMAEVARRAVARGEIPAEAVADVRLDVGQALLRNHFLFRVEPVPDSLVVEIVDTVLVPLFHTVPGRSKPNPH</sequence>
<dbReference type="Gene3D" id="1.10.357.10">
    <property type="entry name" value="Tetracycline Repressor, domain 2"/>
    <property type="match status" value="1"/>
</dbReference>
<dbReference type="Pfam" id="PF00440">
    <property type="entry name" value="TetR_N"/>
    <property type="match status" value="1"/>
</dbReference>
<dbReference type="PANTHER" id="PTHR30055:SF225">
    <property type="entry name" value="TRANSCRIPTIONAL REGULATORY PROTEIN-RELATED"/>
    <property type="match status" value="1"/>
</dbReference>
<reference evidence="6 7" key="1">
    <citation type="submission" date="2020-10" db="EMBL/GenBank/DDBJ databases">
        <title>Sequencing the genomes of 1000 actinobacteria strains.</title>
        <authorList>
            <person name="Klenk H.-P."/>
        </authorList>
    </citation>
    <scope>NUCLEOTIDE SEQUENCE [LARGE SCALE GENOMIC DNA]</scope>
    <source>
        <strain evidence="6 7">DSM 45157</strain>
    </source>
</reference>
<dbReference type="PRINTS" id="PR00455">
    <property type="entry name" value="HTHTETR"/>
</dbReference>